<evidence type="ECO:0000313" key="3">
    <source>
        <dbReference type="Proteomes" id="UP000886749"/>
    </source>
</evidence>
<dbReference type="Pfam" id="PF00583">
    <property type="entry name" value="Acetyltransf_1"/>
    <property type="match status" value="1"/>
</dbReference>
<accession>A0A9D1AJZ6</accession>
<protein>
    <submittedName>
        <fullName evidence="2">GNAT family N-acetyltransferase</fullName>
    </submittedName>
</protein>
<name>A0A9D1AJZ6_9FIRM</name>
<comment type="caution">
    <text evidence="2">The sequence shown here is derived from an EMBL/GenBank/DDBJ whole genome shotgun (WGS) entry which is preliminary data.</text>
</comment>
<evidence type="ECO:0000313" key="2">
    <source>
        <dbReference type="EMBL" id="HIR40539.1"/>
    </source>
</evidence>
<dbReference type="AlphaFoldDB" id="A0A9D1AJZ6"/>
<feature type="domain" description="N-acetyltransferase" evidence="1">
    <location>
        <begin position="78"/>
        <end position="116"/>
    </location>
</feature>
<dbReference type="SUPFAM" id="SSF55729">
    <property type="entry name" value="Acyl-CoA N-acyltransferases (Nat)"/>
    <property type="match status" value="1"/>
</dbReference>
<organism evidence="2 3">
    <name type="scientific">Candidatus Egerieicola pullicola</name>
    <dbReference type="NCBI Taxonomy" id="2840775"/>
    <lineage>
        <taxon>Bacteria</taxon>
        <taxon>Bacillati</taxon>
        <taxon>Bacillota</taxon>
        <taxon>Clostridia</taxon>
        <taxon>Eubacteriales</taxon>
        <taxon>Oscillospiraceae</taxon>
        <taxon>Oscillospiraceae incertae sedis</taxon>
        <taxon>Candidatus Egerieicola</taxon>
    </lineage>
</organism>
<dbReference type="Proteomes" id="UP000886749">
    <property type="component" value="Unassembled WGS sequence"/>
</dbReference>
<dbReference type="CDD" id="cd04301">
    <property type="entry name" value="NAT_SF"/>
    <property type="match status" value="1"/>
</dbReference>
<reference evidence="2" key="1">
    <citation type="submission" date="2020-10" db="EMBL/GenBank/DDBJ databases">
        <authorList>
            <person name="Gilroy R."/>
        </authorList>
    </citation>
    <scope>NUCLEOTIDE SEQUENCE</scope>
    <source>
        <strain evidence="2">CHK184-25365</strain>
    </source>
</reference>
<sequence length="125" mass="13936">MEKRSASFFLSNWEGEIIDALFLSSTSAPQKLADLRKAVGWNGMEDLYSNPSLTSFITLRCMSTTLSSVIWTASLSNGVTDAYIQDLMVHLDYQGQGIGTELMNKITAFLKSNIYLSFECCTINR</sequence>
<dbReference type="Gene3D" id="3.40.630.30">
    <property type="match status" value="1"/>
</dbReference>
<gene>
    <name evidence="2" type="ORF">IAB36_01770</name>
</gene>
<evidence type="ECO:0000259" key="1">
    <source>
        <dbReference type="Pfam" id="PF00583"/>
    </source>
</evidence>
<proteinExistence type="predicted"/>
<dbReference type="InterPro" id="IPR000182">
    <property type="entry name" value="GNAT_dom"/>
</dbReference>
<dbReference type="InterPro" id="IPR016181">
    <property type="entry name" value="Acyl_CoA_acyltransferase"/>
</dbReference>
<dbReference type="EMBL" id="DVGY01000044">
    <property type="protein sequence ID" value="HIR40539.1"/>
    <property type="molecule type" value="Genomic_DNA"/>
</dbReference>
<reference evidence="2" key="2">
    <citation type="journal article" date="2021" name="PeerJ">
        <title>Extensive microbial diversity within the chicken gut microbiome revealed by metagenomics and culture.</title>
        <authorList>
            <person name="Gilroy R."/>
            <person name="Ravi A."/>
            <person name="Getino M."/>
            <person name="Pursley I."/>
            <person name="Horton D.L."/>
            <person name="Alikhan N.F."/>
            <person name="Baker D."/>
            <person name="Gharbi K."/>
            <person name="Hall N."/>
            <person name="Watson M."/>
            <person name="Adriaenssens E.M."/>
            <person name="Foster-Nyarko E."/>
            <person name="Jarju S."/>
            <person name="Secka A."/>
            <person name="Antonio M."/>
            <person name="Oren A."/>
            <person name="Chaudhuri R.R."/>
            <person name="La Ragione R."/>
            <person name="Hildebrand F."/>
            <person name="Pallen M.J."/>
        </authorList>
    </citation>
    <scope>NUCLEOTIDE SEQUENCE</scope>
    <source>
        <strain evidence="2">CHK184-25365</strain>
    </source>
</reference>
<dbReference type="GO" id="GO:0016747">
    <property type="term" value="F:acyltransferase activity, transferring groups other than amino-acyl groups"/>
    <property type="evidence" value="ECO:0007669"/>
    <property type="project" value="InterPro"/>
</dbReference>